<dbReference type="Proteomes" id="UP001286456">
    <property type="component" value="Unassembled WGS sequence"/>
</dbReference>
<name>A0AAE0M6I7_9PEZI</name>
<keyword evidence="3" id="KW-1185">Reference proteome</keyword>
<evidence type="ECO:0000313" key="2">
    <source>
        <dbReference type="EMBL" id="KAK3320855.1"/>
    </source>
</evidence>
<dbReference type="EMBL" id="JAUEPO010000005">
    <property type="protein sequence ID" value="KAK3320855.1"/>
    <property type="molecule type" value="Genomic_DNA"/>
</dbReference>
<comment type="caution">
    <text evidence="2">The sequence shown here is derived from an EMBL/GenBank/DDBJ whole genome shotgun (WGS) entry which is preliminary data.</text>
</comment>
<proteinExistence type="predicted"/>
<protein>
    <submittedName>
        <fullName evidence="2">Uncharacterized protein</fullName>
    </submittedName>
</protein>
<feature type="region of interest" description="Disordered" evidence="1">
    <location>
        <begin position="53"/>
        <end position="76"/>
    </location>
</feature>
<reference evidence="2" key="2">
    <citation type="submission" date="2023-06" db="EMBL/GenBank/DDBJ databases">
        <authorList>
            <consortium name="Lawrence Berkeley National Laboratory"/>
            <person name="Haridas S."/>
            <person name="Hensen N."/>
            <person name="Bonometti L."/>
            <person name="Westerberg I."/>
            <person name="Brannstrom I.O."/>
            <person name="Guillou S."/>
            <person name="Cros-Aarteil S."/>
            <person name="Calhoun S."/>
            <person name="Kuo A."/>
            <person name="Mondo S."/>
            <person name="Pangilinan J."/>
            <person name="Riley R."/>
            <person name="Labutti K."/>
            <person name="Andreopoulos B."/>
            <person name="Lipzen A."/>
            <person name="Chen C."/>
            <person name="Yanf M."/>
            <person name="Daum C."/>
            <person name="Ng V."/>
            <person name="Clum A."/>
            <person name="Steindorff A."/>
            <person name="Ohm R."/>
            <person name="Martin F."/>
            <person name="Silar P."/>
            <person name="Natvig D."/>
            <person name="Lalanne C."/>
            <person name="Gautier V."/>
            <person name="Ament-Velasquez S.L."/>
            <person name="Kruys A."/>
            <person name="Hutchinson M.I."/>
            <person name="Powell A.J."/>
            <person name="Barry K."/>
            <person name="Miller A.N."/>
            <person name="Grigoriev I.V."/>
            <person name="Debuchy R."/>
            <person name="Gladieux P."/>
            <person name="Thoren M.H."/>
            <person name="Johannesson H."/>
        </authorList>
    </citation>
    <scope>NUCLEOTIDE SEQUENCE</scope>
    <source>
        <strain evidence="2">SMH4131-1</strain>
    </source>
</reference>
<reference evidence="2" key="1">
    <citation type="journal article" date="2023" name="Mol. Phylogenet. Evol.">
        <title>Genome-scale phylogeny and comparative genomics of the fungal order Sordariales.</title>
        <authorList>
            <person name="Hensen N."/>
            <person name="Bonometti L."/>
            <person name="Westerberg I."/>
            <person name="Brannstrom I.O."/>
            <person name="Guillou S."/>
            <person name="Cros-Aarteil S."/>
            <person name="Calhoun S."/>
            <person name="Haridas S."/>
            <person name="Kuo A."/>
            <person name="Mondo S."/>
            <person name="Pangilinan J."/>
            <person name="Riley R."/>
            <person name="LaButti K."/>
            <person name="Andreopoulos B."/>
            <person name="Lipzen A."/>
            <person name="Chen C."/>
            <person name="Yan M."/>
            <person name="Daum C."/>
            <person name="Ng V."/>
            <person name="Clum A."/>
            <person name="Steindorff A."/>
            <person name="Ohm R.A."/>
            <person name="Martin F."/>
            <person name="Silar P."/>
            <person name="Natvig D.O."/>
            <person name="Lalanne C."/>
            <person name="Gautier V."/>
            <person name="Ament-Velasquez S.L."/>
            <person name="Kruys A."/>
            <person name="Hutchinson M.I."/>
            <person name="Powell A.J."/>
            <person name="Barry K."/>
            <person name="Miller A.N."/>
            <person name="Grigoriev I.V."/>
            <person name="Debuchy R."/>
            <person name="Gladieux P."/>
            <person name="Hiltunen Thoren M."/>
            <person name="Johannesson H."/>
        </authorList>
    </citation>
    <scope>NUCLEOTIDE SEQUENCE</scope>
    <source>
        <strain evidence="2">SMH4131-1</strain>
    </source>
</reference>
<accession>A0AAE0M6I7</accession>
<dbReference type="AlphaFoldDB" id="A0AAE0M6I7"/>
<sequence>MRRKQTNLSTCCCCCCFHCMTPRPPSSSLGIDQPQPVLASSCLASSYAVQHTRKKGRGGGGGEAGNKPANKAARSWDKNAELHGTQGKMHVTIAVTWVHTRSPSFWKKKEKGRENRDVQAQRWWGLIMLSWGYSHTQREIDNTTHTRAQQKKKKIPDGENPRCDALGHVDVRDFFLVYLCEAGGGGDRGTVIVYRLQIVVQNAMPCHAIPCPARPSR</sequence>
<organism evidence="2 3">
    <name type="scientific">Cercophora scortea</name>
    <dbReference type="NCBI Taxonomy" id="314031"/>
    <lineage>
        <taxon>Eukaryota</taxon>
        <taxon>Fungi</taxon>
        <taxon>Dikarya</taxon>
        <taxon>Ascomycota</taxon>
        <taxon>Pezizomycotina</taxon>
        <taxon>Sordariomycetes</taxon>
        <taxon>Sordariomycetidae</taxon>
        <taxon>Sordariales</taxon>
        <taxon>Lasiosphaeriaceae</taxon>
        <taxon>Cercophora</taxon>
    </lineage>
</organism>
<evidence type="ECO:0000313" key="3">
    <source>
        <dbReference type="Proteomes" id="UP001286456"/>
    </source>
</evidence>
<gene>
    <name evidence="2" type="ORF">B0T19DRAFT_251055</name>
</gene>
<evidence type="ECO:0000256" key="1">
    <source>
        <dbReference type="SAM" id="MobiDB-lite"/>
    </source>
</evidence>